<accession>K5VQB9</accession>
<dbReference type="EMBL" id="JH930474">
    <property type="protein sequence ID" value="EKM53673.1"/>
    <property type="molecule type" value="Genomic_DNA"/>
</dbReference>
<proteinExistence type="predicted"/>
<reference evidence="1 2" key="1">
    <citation type="journal article" date="2012" name="BMC Genomics">
        <title>Comparative genomics of the white-rot fungi, Phanerochaete carnosa and P. chrysosporium, to elucidate the genetic basis of the distinct wood types they colonize.</title>
        <authorList>
            <person name="Suzuki H."/>
            <person name="MacDonald J."/>
            <person name="Syed K."/>
            <person name="Salamov A."/>
            <person name="Hori C."/>
            <person name="Aerts A."/>
            <person name="Henrissat B."/>
            <person name="Wiebenga A."/>
            <person name="vanKuyk P.A."/>
            <person name="Barry K."/>
            <person name="Lindquist E."/>
            <person name="LaButti K."/>
            <person name="Lapidus A."/>
            <person name="Lucas S."/>
            <person name="Coutinho P."/>
            <person name="Gong Y."/>
            <person name="Samejima M."/>
            <person name="Mahadevan R."/>
            <person name="Abou-Zaid M."/>
            <person name="de Vries R.P."/>
            <person name="Igarashi K."/>
            <person name="Yadav J.S."/>
            <person name="Grigoriev I.V."/>
            <person name="Master E.R."/>
        </authorList>
    </citation>
    <scope>NUCLEOTIDE SEQUENCE [LARGE SCALE GENOMIC DNA]</scope>
    <source>
        <strain evidence="1 2">HHB-10118-sp</strain>
    </source>
</reference>
<protein>
    <submittedName>
        <fullName evidence="1">Uncharacterized protein</fullName>
    </submittedName>
</protein>
<dbReference type="GeneID" id="18917647"/>
<name>K5VQB9_PHACS</name>
<organism evidence="1 2">
    <name type="scientific">Phanerochaete carnosa (strain HHB-10118-sp)</name>
    <name type="common">White-rot fungus</name>
    <name type="synonym">Peniophora carnosa</name>
    <dbReference type="NCBI Taxonomy" id="650164"/>
    <lineage>
        <taxon>Eukaryota</taxon>
        <taxon>Fungi</taxon>
        <taxon>Dikarya</taxon>
        <taxon>Basidiomycota</taxon>
        <taxon>Agaricomycotina</taxon>
        <taxon>Agaricomycetes</taxon>
        <taxon>Polyporales</taxon>
        <taxon>Phanerochaetaceae</taxon>
        <taxon>Phanerochaete</taxon>
    </lineage>
</organism>
<dbReference type="AlphaFoldDB" id="K5VQB9"/>
<dbReference type="Proteomes" id="UP000008370">
    <property type="component" value="Unassembled WGS sequence"/>
</dbReference>
<evidence type="ECO:0000313" key="1">
    <source>
        <dbReference type="EMBL" id="EKM53673.1"/>
    </source>
</evidence>
<dbReference type="InParanoid" id="K5VQB9"/>
<sequence length="81" mass="8888">MYGAMEVVQKKAMKRGDEWYVTRVPNFVFLATDSAAIHCPSEHTVNGARNARPLSVMDGRSLRLAPPAAEDKSTLLPFVAV</sequence>
<dbReference type="KEGG" id="pco:PHACADRAFT_260149"/>
<keyword evidence="2" id="KW-1185">Reference proteome</keyword>
<evidence type="ECO:0000313" key="2">
    <source>
        <dbReference type="Proteomes" id="UP000008370"/>
    </source>
</evidence>
<dbReference type="RefSeq" id="XP_007398357.1">
    <property type="nucleotide sequence ID" value="XM_007398295.1"/>
</dbReference>
<dbReference type="HOGENOM" id="CLU_2574637_0_0_1"/>
<gene>
    <name evidence="1" type="ORF">PHACADRAFT_260149</name>
</gene>